<name>A0A0E9LUW4_9BACT</name>
<protein>
    <recommendedName>
        <fullName evidence="3">Peptidase C39-like domain-containing protein</fullName>
    </recommendedName>
</protein>
<gene>
    <name evidence="1" type="ORF">JCM15548_1787</name>
</gene>
<keyword evidence="2" id="KW-1185">Reference proteome</keyword>
<organism evidence="1 2">
    <name type="scientific">Geofilum rubicundum JCM 15548</name>
    <dbReference type="NCBI Taxonomy" id="1236989"/>
    <lineage>
        <taxon>Bacteria</taxon>
        <taxon>Pseudomonadati</taxon>
        <taxon>Bacteroidota</taxon>
        <taxon>Bacteroidia</taxon>
        <taxon>Marinilabiliales</taxon>
        <taxon>Marinilabiliaceae</taxon>
        <taxon>Geofilum</taxon>
    </lineage>
</organism>
<sequence>MHAVYRYFGMELALEEVIGTVKSLEGGGTLAVMLGVDALKRGFDATIYSYNLKMFDPSWKNDDNDTLINNLEHQLQYKSGKKFVQATRAYQSFLHLGGRIKFEDLHRDLLKRYLVQNIPILTGLSATYLYDSTREYTNRKNQSVFDPIKGEPVGHFVVLCGIKGATVYVADPYKENPYREKIITM</sequence>
<dbReference type="Gene3D" id="3.90.70.10">
    <property type="entry name" value="Cysteine proteinases"/>
    <property type="match status" value="1"/>
</dbReference>
<accession>A0A0E9LUW4</accession>
<dbReference type="EMBL" id="BAZW01000004">
    <property type="protein sequence ID" value="GAO28665.1"/>
    <property type="molecule type" value="Genomic_DNA"/>
</dbReference>
<reference evidence="1 2" key="1">
    <citation type="journal article" date="2015" name="Microbes Environ.">
        <title>Distribution and evolution of nitrogen fixation genes in the phylum bacteroidetes.</title>
        <authorList>
            <person name="Inoue J."/>
            <person name="Oshima K."/>
            <person name="Suda W."/>
            <person name="Sakamoto M."/>
            <person name="Iino T."/>
            <person name="Noda S."/>
            <person name="Hongoh Y."/>
            <person name="Hattori M."/>
            <person name="Ohkuma M."/>
        </authorList>
    </citation>
    <scope>NUCLEOTIDE SEQUENCE [LARGE SCALE GENOMIC DNA]</scope>
    <source>
        <strain evidence="1">JCM 15548</strain>
    </source>
</reference>
<dbReference type="STRING" id="1236989.JCM15548_1787"/>
<comment type="caution">
    <text evidence="1">The sequence shown here is derived from an EMBL/GenBank/DDBJ whole genome shotgun (WGS) entry which is preliminary data.</text>
</comment>
<evidence type="ECO:0000313" key="1">
    <source>
        <dbReference type="EMBL" id="GAO28665.1"/>
    </source>
</evidence>
<dbReference type="AlphaFoldDB" id="A0A0E9LUW4"/>
<dbReference type="Proteomes" id="UP000032900">
    <property type="component" value="Unassembled WGS sequence"/>
</dbReference>
<evidence type="ECO:0008006" key="3">
    <source>
        <dbReference type="Google" id="ProtNLM"/>
    </source>
</evidence>
<evidence type="ECO:0000313" key="2">
    <source>
        <dbReference type="Proteomes" id="UP000032900"/>
    </source>
</evidence>
<proteinExistence type="predicted"/>